<accession>A0A7W7VI58</accession>
<organism evidence="1 2">
    <name type="scientific">Actinophytocola algeriensis</name>
    <dbReference type="NCBI Taxonomy" id="1768010"/>
    <lineage>
        <taxon>Bacteria</taxon>
        <taxon>Bacillati</taxon>
        <taxon>Actinomycetota</taxon>
        <taxon>Actinomycetes</taxon>
        <taxon>Pseudonocardiales</taxon>
        <taxon>Pseudonocardiaceae</taxon>
    </lineage>
</organism>
<dbReference type="RefSeq" id="WP_184814960.1">
    <property type="nucleotide sequence ID" value="NZ_JACHJQ010000008.1"/>
</dbReference>
<dbReference type="EMBL" id="JACHJQ010000008">
    <property type="protein sequence ID" value="MBB4910949.1"/>
    <property type="molecule type" value="Genomic_DNA"/>
</dbReference>
<evidence type="ECO:0000313" key="1">
    <source>
        <dbReference type="EMBL" id="MBB4910949.1"/>
    </source>
</evidence>
<protein>
    <submittedName>
        <fullName evidence="1">Uncharacterized protein</fullName>
    </submittedName>
</protein>
<gene>
    <name evidence="1" type="ORF">FHR82_007208</name>
</gene>
<dbReference type="AlphaFoldDB" id="A0A7W7VI58"/>
<proteinExistence type="predicted"/>
<dbReference type="Proteomes" id="UP000520767">
    <property type="component" value="Unassembled WGS sequence"/>
</dbReference>
<reference evidence="1 2" key="1">
    <citation type="submission" date="2020-08" db="EMBL/GenBank/DDBJ databases">
        <title>Genomic Encyclopedia of Type Strains, Phase III (KMG-III): the genomes of soil and plant-associated and newly described type strains.</title>
        <authorList>
            <person name="Whitman W."/>
        </authorList>
    </citation>
    <scope>NUCLEOTIDE SEQUENCE [LARGE SCALE GENOMIC DNA]</scope>
    <source>
        <strain evidence="1 2">CECT 8960</strain>
    </source>
</reference>
<keyword evidence="2" id="KW-1185">Reference proteome</keyword>
<evidence type="ECO:0000313" key="2">
    <source>
        <dbReference type="Proteomes" id="UP000520767"/>
    </source>
</evidence>
<sequence length="182" mass="19321">MTPGHGEPCEVWPTAVAIEVLLLWPRGVAGPVTTAEEAGRWPVFAMVVTEPPGELARGAQPLFDLLDRPRREGEPAVVAAETSWSVLDHANALLGLHVRGVAPVRFGMRVLLPSTRVLGILDVVARGATIGITTGRRAARLRDRVDIRTALSDLVLLSCPPSVELAALAHTLTVAQGGEPSR</sequence>
<comment type="caution">
    <text evidence="1">The sequence shown here is derived from an EMBL/GenBank/DDBJ whole genome shotgun (WGS) entry which is preliminary data.</text>
</comment>
<name>A0A7W7VI58_9PSEU</name>